<dbReference type="Proteomes" id="UP000293300">
    <property type="component" value="Unassembled WGS sequence"/>
</dbReference>
<feature type="chain" id="PRO_5020245619" description="DUF3568 family protein" evidence="1">
    <location>
        <begin position="23"/>
        <end position="124"/>
    </location>
</feature>
<keyword evidence="1" id="KW-0732">Signal</keyword>
<keyword evidence="3" id="KW-1185">Reference proteome</keyword>
<dbReference type="EMBL" id="SJPE01000001">
    <property type="protein sequence ID" value="TBX71110.1"/>
    <property type="molecule type" value="Genomic_DNA"/>
</dbReference>
<sequence>MKKIIATLGISLLSLLSSNAQKKANPEPDNKETVFVVIRSREESIKYTFTSIRDFEENTGKIFDEITPYSSKKSENSCNIVVEISLSAKKGETSKNIAASITTNDEQIKVEIKKIYENLLLAIK</sequence>
<evidence type="ECO:0000256" key="1">
    <source>
        <dbReference type="SAM" id="SignalP"/>
    </source>
</evidence>
<comment type="caution">
    <text evidence="2">The sequence shown here is derived from an EMBL/GenBank/DDBJ whole genome shotgun (WGS) entry which is preliminary data.</text>
</comment>
<evidence type="ECO:0000313" key="2">
    <source>
        <dbReference type="EMBL" id="TBX71110.1"/>
    </source>
</evidence>
<name>A0A4Q9Z4L8_9FLAO</name>
<evidence type="ECO:0000313" key="3">
    <source>
        <dbReference type="Proteomes" id="UP000293300"/>
    </source>
</evidence>
<dbReference type="AlphaFoldDB" id="A0A4Q9Z4L8"/>
<reference evidence="2 3" key="1">
    <citation type="submission" date="2019-02" db="EMBL/GenBank/DDBJ databases">
        <title>Flavobacterium sp. RD-2-33 isolated from forest soil.</title>
        <authorList>
            <person name="Chaudhary D.K."/>
        </authorList>
    </citation>
    <scope>NUCLEOTIDE SEQUENCE [LARGE SCALE GENOMIC DNA]</scope>
    <source>
        <strain evidence="2 3">RD-2-33</strain>
    </source>
</reference>
<organism evidence="2 3">
    <name type="scientific">Flavobacterium silvisoli</name>
    <dbReference type="NCBI Taxonomy" id="2529433"/>
    <lineage>
        <taxon>Bacteria</taxon>
        <taxon>Pseudomonadati</taxon>
        <taxon>Bacteroidota</taxon>
        <taxon>Flavobacteriia</taxon>
        <taxon>Flavobacteriales</taxon>
        <taxon>Flavobacteriaceae</taxon>
        <taxon>Flavobacterium</taxon>
    </lineage>
</organism>
<accession>A0A4Q9Z4L8</accession>
<protein>
    <recommendedName>
        <fullName evidence="4">DUF3568 family protein</fullName>
    </recommendedName>
</protein>
<gene>
    <name evidence="2" type="ORF">EZL74_00995</name>
</gene>
<feature type="signal peptide" evidence="1">
    <location>
        <begin position="1"/>
        <end position="22"/>
    </location>
</feature>
<proteinExistence type="predicted"/>
<evidence type="ECO:0008006" key="4">
    <source>
        <dbReference type="Google" id="ProtNLM"/>
    </source>
</evidence>
<dbReference type="RefSeq" id="WP_131474722.1">
    <property type="nucleotide sequence ID" value="NZ_SJPE01000001.1"/>
</dbReference>